<sequence>MALAAAISSLSLLTSYQALPKRPWHSGDSAATILITVLDAREKRIIGPRLPGLLLAPKNVDIRLWSLR</sequence>
<accession>A0A224XUT5</accession>
<evidence type="ECO:0000256" key="1">
    <source>
        <dbReference type="SAM" id="SignalP"/>
    </source>
</evidence>
<protein>
    <submittedName>
        <fullName evidence="2">Putative secreted protein</fullName>
    </submittedName>
</protein>
<organism evidence="2">
    <name type="scientific">Panstrongylus lignarius</name>
    <dbReference type="NCBI Taxonomy" id="156445"/>
    <lineage>
        <taxon>Eukaryota</taxon>
        <taxon>Metazoa</taxon>
        <taxon>Ecdysozoa</taxon>
        <taxon>Arthropoda</taxon>
        <taxon>Hexapoda</taxon>
        <taxon>Insecta</taxon>
        <taxon>Pterygota</taxon>
        <taxon>Neoptera</taxon>
        <taxon>Paraneoptera</taxon>
        <taxon>Hemiptera</taxon>
        <taxon>Heteroptera</taxon>
        <taxon>Panheteroptera</taxon>
        <taxon>Cimicomorpha</taxon>
        <taxon>Reduviidae</taxon>
        <taxon>Triatominae</taxon>
        <taxon>Panstrongylus</taxon>
    </lineage>
</organism>
<keyword evidence="1" id="KW-0732">Signal</keyword>
<feature type="chain" id="PRO_5012081588" evidence="1">
    <location>
        <begin position="19"/>
        <end position="68"/>
    </location>
</feature>
<dbReference type="AlphaFoldDB" id="A0A224XUT5"/>
<reference evidence="2" key="1">
    <citation type="journal article" date="2018" name="PLoS Negl. Trop. Dis.">
        <title>An insight into the salivary gland and fat body transcriptome of Panstrongylus lignarius (Hemiptera: Heteroptera), the main vector of Chagas disease in Peru.</title>
        <authorList>
            <person name="Nevoa J.C."/>
            <person name="Mendes M.T."/>
            <person name="da Silva M.V."/>
            <person name="Soares S.C."/>
            <person name="Oliveira C.J.F."/>
            <person name="Ribeiro J.M.C."/>
        </authorList>
    </citation>
    <scope>NUCLEOTIDE SEQUENCE</scope>
</reference>
<name>A0A224XUT5_9HEMI</name>
<feature type="signal peptide" evidence="1">
    <location>
        <begin position="1"/>
        <end position="18"/>
    </location>
</feature>
<dbReference type="EMBL" id="GFTR01000110">
    <property type="protein sequence ID" value="JAW16316.1"/>
    <property type="molecule type" value="Transcribed_RNA"/>
</dbReference>
<proteinExistence type="predicted"/>
<evidence type="ECO:0000313" key="2">
    <source>
        <dbReference type="EMBL" id="JAW16316.1"/>
    </source>
</evidence>